<keyword evidence="2" id="KW-1185">Reference proteome</keyword>
<dbReference type="KEGG" id="amus:LMH87_006642"/>
<reference evidence="1" key="1">
    <citation type="journal article" date="2023" name="Access Microbiol">
        <title>De-novo genome assembly for Akanthomyces muscarius, a biocontrol agent of insect agricultural pests.</title>
        <authorList>
            <person name="Erdos Z."/>
            <person name="Studholme D.J."/>
            <person name="Raymond B."/>
            <person name="Sharma M."/>
        </authorList>
    </citation>
    <scope>NUCLEOTIDE SEQUENCE</scope>
    <source>
        <strain evidence="1">Ve6</strain>
    </source>
</reference>
<accession>A0A9W8UQI3</accession>
<dbReference type="Proteomes" id="UP001144673">
    <property type="component" value="Chromosome 1"/>
</dbReference>
<gene>
    <name evidence="1" type="ORF">LMH87_006642</name>
</gene>
<name>A0A9W8UQI3_AKAMU</name>
<proteinExistence type="predicted"/>
<organism evidence="1 2">
    <name type="scientific">Akanthomyces muscarius</name>
    <name type="common">Entomopathogenic fungus</name>
    <name type="synonym">Lecanicillium muscarium</name>
    <dbReference type="NCBI Taxonomy" id="2231603"/>
    <lineage>
        <taxon>Eukaryota</taxon>
        <taxon>Fungi</taxon>
        <taxon>Dikarya</taxon>
        <taxon>Ascomycota</taxon>
        <taxon>Pezizomycotina</taxon>
        <taxon>Sordariomycetes</taxon>
        <taxon>Hypocreomycetidae</taxon>
        <taxon>Hypocreales</taxon>
        <taxon>Cordycipitaceae</taxon>
        <taxon>Akanthomyces</taxon>
    </lineage>
</organism>
<dbReference type="GeneID" id="80893801"/>
<protein>
    <submittedName>
        <fullName evidence="1">Uncharacterized protein</fullName>
    </submittedName>
</protein>
<dbReference type="EMBL" id="JAJHUN010000001">
    <property type="protein sequence ID" value="KAJ4164992.1"/>
    <property type="molecule type" value="Genomic_DNA"/>
</dbReference>
<dbReference type="RefSeq" id="XP_056059907.1">
    <property type="nucleotide sequence ID" value="XM_056204562.1"/>
</dbReference>
<comment type="caution">
    <text evidence="1">The sequence shown here is derived from an EMBL/GenBank/DDBJ whole genome shotgun (WGS) entry which is preliminary data.</text>
</comment>
<evidence type="ECO:0000313" key="1">
    <source>
        <dbReference type="EMBL" id="KAJ4164992.1"/>
    </source>
</evidence>
<evidence type="ECO:0000313" key="2">
    <source>
        <dbReference type="Proteomes" id="UP001144673"/>
    </source>
</evidence>
<sequence>MLVTTLAAPCAIVKRTITPDGVAESINTGKKIIDWNYNGQRNGSIDVKTTSRIWASLGRDRLARYHPHLVSADGHGDKHSRRFILDSMFIYERTAGSLGRRSTLP</sequence>
<dbReference type="AlphaFoldDB" id="A0A9W8UQI3"/>